<evidence type="ECO:0000313" key="3">
    <source>
        <dbReference type="EMBL" id="GHG10113.1"/>
    </source>
</evidence>
<feature type="compositionally biased region" description="Basic and acidic residues" evidence="1">
    <location>
        <begin position="10"/>
        <end position="25"/>
    </location>
</feature>
<keyword evidence="2" id="KW-0812">Transmembrane</keyword>
<keyword evidence="4" id="KW-1185">Reference proteome</keyword>
<dbReference type="Proteomes" id="UP000649955">
    <property type="component" value="Unassembled WGS sequence"/>
</dbReference>
<evidence type="ECO:0000313" key="4">
    <source>
        <dbReference type="Proteomes" id="UP000649955"/>
    </source>
</evidence>
<protein>
    <recommendedName>
        <fullName evidence="5">Integral membrane protein</fullName>
    </recommendedName>
</protein>
<feature type="transmembrane region" description="Helical" evidence="2">
    <location>
        <begin position="132"/>
        <end position="153"/>
    </location>
</feature>
<evidence type="ECO:0008006" key="5">
    <source>
        <dbReference type="Google" id="ProtNLM"/>
    </source>
</evidence>
<reference evidence="4" key="1">
    <citation type="journal article" date="2019" name="Int. J. Syst. Evol. Microbiol.">
        <title>The Global Catalogue of Microorganisms (GCM) 10K type strain sequencing project: providing services to taxonomists for standard genome sequencing and annotation.</title>
        <authorList>
            <consortium name="The Broad Institute Genomics Platform"/>
            <consortium name="The Broad Institute Genome Sequencing Center for Infectious Disease"/>
            <person name="Wu L."/>
            <person name="Ma J."/>
        </authorList>
    </citation>
    <scope>NUCLEOTIDE SEQUENCE [LARGE SCALE GENOMIC DNA]</scope>
    <source>
        <strain evidence="4">CGMCC 4.7680</strain>
    </source>
</reference>
<gene>
    <name evidence="3" type="ORF">GCM10017567_29040</name>
</gene>
<comment type="caution">
    <text evidence="3">The sequence shown here is derived from an EMBL/GenBank/DDBJ whole genome shotgun (WGS) entry which is preliminary data.</text>
</comment>
<keyword evidence="2" id="KW-1133">Transmembrane helix</keyword>
<name>A0ABQ3KEL7_9PSEU</name>
<proteinExistence type="predicted"/>
<dbReference type="EMBL" id="BNAW01000009">
    <property type="protein sequence ID" value="GHG10113.1"/>
    <property type="molecule type" value="Genomic_DNA"/>
</dbReference>
<keyword evidence="2" id="KW-0472">Membrane</keyword>
<feature type="transmembrane region" description="Helical" evidence="2">
    <location>
        <begin position="108"/>
        <end position="126"/>
    </location>
</feature>
<sequence>MTSAAPALRAGEKVDEEGNRSRHPDVVQGGPRIREEDMTSRGQGAAGVRVALVVLFIGLGQASFEWLRSLGMDALTSAVVWAIPVITGAAVALVLWVASDRAFLLRNWLPVAMSIPVYLGGAFGLATGTASLVASIVSGVGLGIAAVVVAGMIRSRRRVEAGQ</sequence>
<evidence type="ECO:0000256" key="2">
    <source>
        <dbReference type="SAM" id="Phobius"/>
    </source>
</evidence>
<feature type="transmembrane region" description="Helical" evidence="2">
    <location>
        <begin position="44"/>
        <end position="62"/>
    </location>
</feature>
<evidence type="ECO:0000256" key="1">
    <source>
        <dbReference type="SAM" id="MobiDB-lite"/>
    </source>
</evidence>
<accession>A0ABQ3KEL7</accession>
<feature type="region of interest" description="Disordered" evidence="1">
    <location>
        <begin position="1"/>
        <end position="38"/>
    </location>
</feature>
<feature type="transmembrane region" description="Helical" evidence="2">
    <location>
        <begin position="74"/>
        <end position="96"/>
    </location>
</feature>
<organism evidence="3 4">
    <name type="scientific">Amycolatopsis bullii</name>
    <dbReference type="NCBI Taxonomy" id="941987"/>
    <lineage>
        <taxon>Bacteria</taxon>
        <taxon>Bacillati</taxon>
        <taxon>Actinomycetota</taxon>
        <taxon>Actinomycetes</taxon>
        <taxon>Pseudonocardiales</taxon>
        <taxon>Pseudonocardiaceae</taxon>
        <taxon>Amycolatopsis</taxon>
    </lineage>
</organism>